<protein>
    <submittedName>
        <fullName evidence="2">Uncharacterized protein</fullName>
    </submittedName>
</protein>
<evidence type="ECO:0000313" key="3">
    <source>
        <dbReference type="Proteomes" id="UP000799324"/>
    </source>
</evidence>
<accession>A0A6A6T7I1</accession>
<dbReference type="Proteomes" id="UP000799324">
    <property type="component" value="Unassembled WGS sequence"/>
</dbReference>
<proteinExistence type="predicted"/>
<keyword evidence="3" id="KW-1185">Reference proteome</keyword>
<dbReference type="OrthoDB" id="4161544at2759"/>
<feature type="compositionally biased region" description="Polar residues" evidence="1">
    <location>
        <begin position="1"/>
        <end position="10"/>
    </location>
</feature>
<feature type="region of interest" description="Disordered" evidence="1">
    <location>
        <begin position="1"/>
        <end position="24"/>
    </location>
</feature>
<dbReference type="EMBL" id="MU004344">
    <property type="protein sequence ID" value="KAF2655816.1"/>
    <property type="molecule type" value="Genomic_DNA"/>
</dbReference>
<evidence type="ECO:0000313" key="2">
    <source>
        <dbReference type="EMBL" id="KAF2655816.1"/>
    </source>
</evidence>
<reference evidence="2" key="1">
    <citation type="journal article" date="2020" name="Stud. Mycol.">
        <title>101 Dothideomycetes genomes: a test case for predicting lifestyles and emergence of pathogens.</title>
        <authorList>
            <person name="Haridas S."/>
            <person name="Albert R."/>
            <person name="Binder M."/>
            <person name="Bloem J."/>
            <person name="Labutti K."/>
            <person name="Salamov A."/>
            <person name="Andreopoulos B."/>
            <person name="Baker S."/>
            <person name="Barry K."/>
            <person name="Bills G."/>
            <person name="Bluhm B."/>
            <person name="Cannon C."/>
            <person name="Castanera R."/>
            <person name="Culley D."/>
            <person name="Daum C."/>
            <person name="Ezra D."/>
            <person name="Gonzalez J."/>
            <person name="Henrissat B."/>
            <person name="Kuo A."/>
            <person name="Liang C."/>
            <person name="Lipzen A."/>
            <person name="Lutzoni F."/>
            <person name="Magnuson J."/>
            <person name="Mondo S."/>
            <person name="Nolan M."/>
            <person name="Ohm R."/>
            <person name="Pangilinan J."/>
            <person name="Park H.-J."/>
            <person name="Ramirez L."/>
            <person name="Alfaro M."/>
            <person name="Sun H."/>
            <person name="Tritt A."/>
            <person name="Yoshinaga Y."/>
            <person name="Zwiers L.-H."/>
            <person name="Turgeon B."/>
            <person name="Goodwin S."/>
            <person name="Spatafora J."/>
            <person name="Crous P."/>
            <person name="Grigoriev I."/>
        </authorList>
    </citation>
    <scope>NUCLEOTIDE SEQUENCE</scope>
    <source>
        <strain evidence="2">CBS 122681</strain>
    </source>
</reference>
<sequence length="200" mass="20982">MAGQQSNGQQPIPEHEIKQNSSVSASMALQAMQKAYELRQAANAAGDPDAREEILAKAIDKEIEAESFGKAAKYTRSGTFQGLAAGAGLGVQPGVTIGKLTGALVGGVVSTATGLLGGGIGSVYGSFHGPFWNLGEMASQGVRSITGDWPNWKSTPNQKKALEKMVMQTKQTQAPTQEELEKMRSDDGGAMPETWAQSAK</sequence>
<feature type="region of interest" description="Disordered" evidence="1">
    <location>
        <begin position="166"/>
        <end position="200"/>
    </location>
</feature>
<evidence type="ECO:0000256" key="1">
    <source>
        <dbReference type="SAM" id="MobiDB-lite"/>
    </source>
</evidence>
<organism evidence="2 3">
    <name type="scientific">Lophiostoma macrostomum CBS 122681</name>
    <dbReference type="NCBI Taxonomy" id="1314788"/>
    <lineage>
        <taxon>Eukaryota</taxon>
        <taxon>Fungi</taxon>
        <taxon>Dikarya</taxon>
        <taxon>Ascomycota</taxon>
        <taxon>Pezizomycotina</taxon>
        <taxon>Dothideomycetes</taxon>
        <taxon>Pleosporomycetidae</taxon>
        <taxon>Pleosporales</taxon>
        <taxon>Lophiostomataceae</taxon>
        <taxon>Lophiostoma</taxon>
    </lineage>
</organism>
<feature type="non-terminal residue" evidence="2">
    <location>
        <position position="200"/>
    </location>
</feature>
<gene>
    <name evidence="2" type="ORF">K491DRAFT_598217</name>
</gene>
<name>A0A6A6T7I1_9PLEO</name>
<dbReference type="AlphaFoldDB" id="A0A6A6T7I1"/>